<dbReference type="Ensembl" id="ENSPNYT00000025920.1">
    <property type="protein sequence ID" value="ENSPNYP00000025301.1"/>
    <property type="gene ID" value="ENSPNYG00000019075.1"/>
</dbReference>
<keyword evidence="5" id="KW-0732">Signal</keyword>
<dbReference type="InterPro" id="IPR029034">
    <property type="entry name" value="Cystine-knot_cytokine"/>
</dbReference>
<accession>A0A3B4GVL0</accession>
<name>A0A3B4GVL0_9CICH</name>
<keyword evidence="4" id="KW-0964">Secreted</keyword>
<dbReference type="AlphaFoldDB" id="A0A3B4GVL0"/>
<dbReference type="GeneTree" id="ENSGT01030000234838"/>
<dbReference type="InterPro" id="IPR010345">
    <property type="entry name" value="IL-17_fam"/>
</dbReference>
<sequence length="151" mass="16850">MVEIVAFSKTQDCNLLVILYIQVCCSALWVAHSEVETESAAECDTMLTFSSEITSLTEGNGDIHSRSLSPWNWTPNTDRNRIPRTLWEAECSTSFCSSPIPGQKDQHNLNSVPVYQDILVLTSHNGRRCYKASFRSVAVGCTCVRAETDQK</sequence>
<dbReference type="GO" id="GO:0005615">
    <property type="term" value="C:extracellular space"/>
    <property type="evidence" value="ECO:0007669"/>
    <property type="project" value="UniProtKB-KW"/>
</dbReference>
<evidence type="ECO:0000256" key="1">
    <source>
        <dbReference type="ARBA" id="ARBA00004613"/>
    </source>
</evidence>
<evidence type="ECO:0000256" key="3">
    <source>
        <dbReference type="ARBA" id="ARBA00022514"/>
    </source>
</evidence>
<dbReference type="Gene3D" id="2.10.90.10">
    <property type="entry name" value="Cystine-knot cytokines"/>
    <property type="match status" value="1"/>
</dbReference>
<protein>
    <submittedName>
        <fullName evidence="6">Interleukin-17A-like</fullName>
    </submittedName>
</protein>
<comment type="similarity">
    <text evidence="2">Belongs to the IL-17 family.</text>
</comment>
<dbReference type="GO" id="GO:0005125">
    <property type="term" value="F:cytokine activity"/>
    <property type="evidence" value="ECO:0007669"/>
    <property type="project" value="UniProtKB-KW"/>
</dbReference>
<dbReference type="GO" id="GO:0006954">
    <property type="term" value="P:inflammatory response"/>
    <property type="evidence" value="ECO:0007669"/>
    <property type="project" value="InterPro"/>
</dbReference>
<organism evidence="6">
    <name type="scientific">Pundamilia nyererei</name>
    <dbReference type="NCBI Taxonomy" id="303518"/>
    <lineage>
        <taxon>Eukaryota</taxon>
        <taxon>Metazoa</taxon>
        <taxon>Chordata</taxon>
        <taxon>Craniata</taxon>
        <taxon>Vertebrata</taxon>
        <taxon>Euteleostomi</taxon>
        <taxon>Actinopterygii</taxon>
        <taxon>Neopterygii</taxon>
        <taxon>Teleostei</taxon>
        <taxon>Neoteleostei</taxon>
        <taxon>Acanthomorphata</taxon>
        <taxon>Ovalentaria</taxon>
        <taxon>Cichlomorphae</taxon>
        <taxon>Cichliformes</taxon>
        <taxon>Cichlidae</taxon>
        <taxon>African cichlids</taxon>
        <taxon>Pseudocrenilabrinae</taxon>
        <taxon>Haplochromini</taxon>
        <taxon>Pundamilia</taxon>
    </lineage>
</organism>
<dbReference type="STRING" id="303518.ENSPNYP00000025301"/>
<reference evidence="6" key="1">
    <citation type="submission" date="2023-09" db="UniProtKB">
        <authorList>
            <consortium name="Ensembl"/>
        </authorList>
    </citation>
    <scope>IDENTIFICATION</scope>
</reference>
<comment type="subcellular location">
    <subcellularLocation>
        <location evidence="1">Secreted</location>
    </subcellularLocation>
</comment>
<evidence type="ECO:0000256" key="5">
    <source>
        <dbReference type="ARBA" id="ARBA00022729"/>
    </source>
</evidence>
<evidence type="ECO:0000256" key="4">
    <source>
        <dbReference type="ARBA" id="ARBA00022525"/>
    </source>
</evidence>
<evidence type="ECO:0000313" key="6">
    <source>
        <dbReference type="Ensembl" id="ENSPNYP00000025301.1"/>
    </source>
</evidence>
<dbReference type="PRINTS" id="PR01932">
    <property type="entry name" value="INTRLEUKIN17"/>
</dbReference>
<dbReference type="InterPro" id="IPR020440">
    <property type="entry name" value="IL-17_chr"/>
</dbReference>
<dbReference type="SUPFAM" id="SSF57501">
    <property type="entry name" value="Cystine-knot cytokines"/>
    <property type="match status" value="1"/>
</dbReference>
<keyword evidence="3" id="KW-0202">Cytokine</keyword>
<evidence type="ECO:0000256" key="2">
    <source>
        <dbReference type="ARBA" id="ARBA00007236"/>
    </source>
</evidence>
<dbReference type="Pfam" id="PF06083">
    <property type="entry name" value="IL17"/>
    <property type="match status" value="1"/>
</dbReference>
<proteinExistence type="inferred from homology"/>